<feature type="chain" id="PRO_5019358325" description="Major fimbrial subunit protein N-terminal domain-containing protein" evidence="1">
    <location>
        <begin position="24"/>
        <end position="366"/>
    </location>
</feature>
<dbReference type="AlphaFoldDB" id="A0A412XVH1"/>
<evidence type="ECO:0000313" key="2">
    <source>
        <dbReference type="EMBL" id="RGV49233.1"/>
    </source>
</evidence>
<evidence type="ECO:0008006" key="4">
    <source>
        <dbReference type="Google" id="ProtNLM"/>
    </source>
</evidence>
<gene>
    <name evidence="2" type="ORF">DWW10_20270</name>
</gene>
<feature type="signal peptide" evidence="1">
    <location>
        <begin position="1"/>
        <end position="23"/>
    </location>
</feature>
<protein>
    <recommendedName>
        <fullName evidence="4">Major fimbrial subunit protein N-terminal domain-containing protein</fullName>
    </recommendedName>
</protein>
<name>A0A412XVH1_9BACE</name>
<reference evidence="2 3" key="1">
    <citation type="submission" date="2018-08" db="EMBL/GenBank/DDBJ databases">
        <title>A genome reference for cultivated species of the human gut microbiota.</title>
        <authorList>
            <person name="Zou Y."/>
            <person name="Xue W."/>
            <person name="Luo G."/>
        </authorList>
    </citation>
    <scope>NUCLEOTIDE SEQUENCE [LARGE SCALE GENOMIC DNA]</scope>
    <source>
        <strain evidence="2 3">AF14-32</strain>
    </source>
</reference>
<dbReference type="Gene3D" id="2.60.40.3380">
    <property type="match status" value="1"/>
</dbReference>
<dbReference type="PROSITE" id="PS51257">
    <property type="entry name" value="PROKAR_LIPOPROTEIN"/>
    <property type="match status" value="1"/>
</dbReference>
<dbReference type="EMBL" id="QRZF01000019">
    <property type="protein sequence ID" value="RGV49233.1"/>
    <property type="molecule type" value="Genomic_DNA"/>
</dbReference>
<proteinExistence type="predicted"/>
<comment type="caution">
    <text evidence="2">The sequence shown here is derived from an EMBL/GenBank/DDBJ whole genome shotgun (WGS) entry which is preliminary data.</text>
</comment>
<dbReference type="RefSeq" id="WP_022393216.1">
    <property type="nucleotide sequence ID" value="NZ_QRZF01000019.1"/>
</dbReference>
<accession>A0A412XVH1</accession>
<keyword evidence="1" id="KW-0732">Signal</keyword>
<dbReference type="Gene3D" id="2.60.40.2580">
    <property type="match status" value="1"/>
</dbReference>
<organism evidence="2 3">
    <name type="scientific">Bacteroides intestinalis</name>
    <dbReference type="NCBI Taxonomy" id="329854"/>
    <lineage>
        <taxon>Bacteria</taxon>
        <taxon>Pseudomonadati</taxon>
        <taxon>Bacteroidota</taxon>
        <taxon>Bacteroidia</taxon>
        <taxon>Bacteroidales</taxon>
        <taxon>Bacteroidaceae</taxon>
        <taxon>Bacteroides</taxon>
    </lineage>
</organism>
<dbReference type="Proteomes" id="UP000283850">
    <property type="component" value="Unassembled WGS sequence"/>
</dbReference>
<evidence type="ECO:0000256" key="1">
    <source>
        <dbReference type="SAM" id="SignalP"/>
    </source>
</evidence>
<sequence>MRNKLLHIIYLTFISFLFSCSNADDELLPLTRAQLSIELKNNLDVDRQEEIKTIRFIVFNKVSGGTKLDVNEHIILSTPGVATDITAQVLKVAPDNDIMVIVIVNEPHGLTSELNGITTLAALQNVDYNIASILNSDGEIVSSTGMPMTGVIRGISVVPEETKTVEMVVERAVARVDIFLEATDGGAVTGYTAGSTSVTLHNLTHNSYLVMGNEDNGTRDNVDSSKNYGKVMENVSADDLLAKTWTAAATKTWSYSLATGAENRKLLCSFYTAERIFKSDYSDRLAVSMTDVLKGPPDVTGISGKVIETITKVDDGGMPVAEPFTEIRRNNVYQITARVGKVGIRILAITVEDWGARKDIDLDMDL</sequence>
<evidence type="ECO:0000313" key="3">
    <source>
        <dbReference type="Proteomes" id="UP000283850"/>
    </source>
</evidence>